<evidence type="ECO:0000313" key="3">
    <source>
        <dbReference type="EMBL" id="OJX57497.1"/>
    </source>
</evidence>
<dbReference type="AlphaFoldDB" id="A0A1M3KYT9"/>
<accession>A0A1M3KYT9</accession>
<evidence type="ECO:0000259" key="2">
    <source>
        <dbReference type="PROSITE" id="PS51898"/>
    </source>
</evidence>
<protein>
    <recommendedName>
        <fullName evidence="2">Tyr recombinase domain-containing protein</fullName>
    </recommendedName>
</protein>
<reference evidence="3 4" key="1">
    <citation type="submission" date="2016-09" db="EMBL/GenBank/DDBJ databases">
        <title>Genome-resolved meta-omics ties microbial dynamics to process performance in biotechnology for thiocyanate degradation.</title>
        <authorList>
            <person name="Kantor R.S."/>
            <person name="Huddy R.J."/>
            <person name="Iyer R."/>
            <person name="Thomas B.C."/>
            <person name="Brown C.T."/>
            <person name="Anantharaman K."/>
            <person name="Tringe S."/>
            <person name="Hettich R.L."/>
            <person name="Harrison S.T."/>
            <person name="Banfield J.F."/>
        </authorList>
    </citation>
    <scope>NUCLEOTIDE SEQUENCE [LARGE SCALE GENOMIC DNA]</scope>
    <source>
        <strain evidence="3">59-99</strain>
    </source>
</reference>
<dbReference type="Pfam" id="PF00589">
    <property type="entry name" value="Phage_integrase"/>
    <property type="match status" value="1"/>
</dbReference>
<evidence type="ECO:0000256" key="1">
    <source>
        <dbReference type="ARBA" id="ARBA00023172"/>
    </source>
</evidence>
<evidence type="ECO:0000313" key="4">
    <source>
        <dbReference type="Proteomes" id="UP000184233"/>
    </source>
</evidence>
<dbReference type="GO" id="GO:0015074">
    <property type="term" value="P:DNA integration"/>
    <property type="evidence" value="ECO:0007669"/>
    <property type="project" value="InterPro"/>
</dbReference>
<dbReference type="GO" id="GO:0003677">
    <property type="term" value="F:DNA binding"/>
    <property type="evidence" value="ECO:0007669"/>
    <property type="project" value="InterPro"/>
</dbReference>
<gene>
    <name evidence="3" type="ORF">BGO89_06265</name>
</gene>
<dbReference type="SUPFAM" id="SSF56349">
    <property type="entry name" value="DNA breaking-rejoining enzymes"/>
    <property type="match status" value="1"/>
</dbReference>
<keyword evidence="1" id="KW-0233">DNA recombination</keyword>
<sequence>MPVRVARDLERYQKSEPPVSWEAQEDGEEHTGTPFMFNQRGQRLNDDGWHWILKTITKRSGLQRPVSLHYLRHSISTHLLEDGLPLAQVPDFLGHKHLETTQVYTKVSAGQLKKLHCEPVSEEHLP</sequence>
<comment type="caution">
    <text evidence="3">The sequence shown here is derived from an EMBL/GenBank/DDBJ whole genome shotgun (WGS) entry which is preliminary data.</text>
</comment>
<organism evidence="3 4">
    <name type="scientific">Candidatus Kapaibacterium thiocyanatum</name>
    <dbReference type="NCBI Taxonomy" id="1895771"/>
    <lineage>
        <taxon>Bacteria</taxon>
        <taxon>Pseudomonadati</taxon>
        <taxon>Candidatus Kapaibacteriota</taxon>
        <taxon>Candidatus Kapaibacteriia</taxon>
        <taxon>Candidatus Kapaibacteriales</taxon>
        <taxon>Candidatus Kapaibacteriaceae</taxon>
        <taxon>Candidatus Kapaibacterium</taxon>
    </lineage>
</organism>
<proteinExistence type="predicted"/>
<dbReference type="EMBL" id="MKVH01000022">
    <property type="protein sequence ID" value="OJX57497.1"/>
    <property type="molecule type" value="Genomic_DNA"/>
</dbReference>
<dbReference type="Gene3D" id="1.10.443.10">
    <property type="entry name" value="Intergrase catalytic core"/>
    <property type="match status" value="1"/>
</dbReference>
<name>A0A1M3KYT9_9BACT</name>
<dbReference type="Proteomes" id="UP000184233">
    <property type="component" value="Unassembled WGS sequence"/>
</dbReference>
<dbReference type="InterPro" id="IPR013762">
    <property type="entry name" value="Integrase-like_cat_sf"/>
</dbReference>
<dbReference type="PROSITE" id="PS51898">
    <property type="entry name" value="TYR_RECOMBINASE"/>
    <property type="match status" value="1"/>
</dbReference>
<dbReference type="GO" id="GO:0006310">
    <property type="term" value="P:DNA recombination"/>
    <property type="evidence" value="ECO:0007669"/>
    <property type="project" value="UniProtKB-KW"/>
</dbReference>
<dbReference type="InterPro" id="IPR002104">
    <property type="entry name" value="Integrase_catalytic"/>
</dbReference>
<feature type="domain" description="Tyr recombinase" evidence="2">
    <location>
        <begin position="1"/>
        <end position="117"/>
    </location>
</feature>
<dbReference type="InterPro" id="IPR011010">
    <property type="entry name" value="DNA_brk_join_enz"/>
</dbReference>